<accession>A0A242A2M5</accession>
<keyword evidence="3" id="KW-1185">Reference proteome</keyword>
<sequence length="54" mass="6062">MKTKRRKTPVLKASQCAILETHELKQTYGSGNQQTRYTPNGFNQGQPLKEGLGK</sequence>
<protein>
    <submittedName>
        <fullName evidence="2">Uncharacterized protein</fullName>
    </submittedName>
</protein>
<dbReference type="Proteomes" id="UP000195043">
    <property type="component" value="Unassembled WGS sequence"/>
</dbReference>
<gene>
    <name evidence="2" type="ORF">A5886_000355</name>
</gene>
<reference evidence="2 3" key="1">
    <citation type="submission" date="2017-05" db="EMBL/GenBank/DDBJ databases">
        <title>The Genome Sequence of Enterococcus sp. 8G7_MSG3316.</title>
        <authorList>
            <consortium name="The Broad Institute Genomics Platform"/>
            <consortium name="The Broad Institute Genomic Center for Infectious Diseases"/>
            <person name="Earl A."/>
            <person name="Manson A."/>
            <person name="Schwartman J."/>
            <person name="Gilmore M."/>
            <person name="Abouelleil A."/>
            <person name="Cao P."/>
            <person name="Chapman S."/>
            <person name="Cusick C."/>
            <person name="Shea T."/>
            <person name="Young S."/>
            <person name="Neafsey D."/>
            <person name="Nusbaum C."/>
            <person name="Birren B."/>
        </authorList>
    </citation>
    <scope>NUCLEOTIDE SEQUENCE [LARGE SCALE GENOMIC DNA]</scope>
    <source>
        <strain evidence="2 3">8G7_MSG3316</strain>
    </source>
</reference>
<name>A0A242A2M5_9ENTE</name>
<dbReference type="AlphaFoldDB" id="A0A242A2M5"/>
<dbReference type="EMBL" id="NGKU01000001">
    <property type="protein sequence ID" value="OTN75285.1"/>
    <property type="molecule type" value="Genomic_DNA"/>
</dbReference>
<proteinExistence type="predicted"/>
<evidence type="ECO:0000313" key="2">
    <source>
        <dbReference type="EMBL" id="OTN75285.1"/>
    </source>
</evidence>
<comment type="caution">
    <text evidence="2">The sequence shown here is derived from an EMBL/GenBank/DDBJ whole genome shotgun (WGS) entry which is preliminary data.</text>
</comment>
<feature type="region of interest" description="Disordered" evidence="1">
    <location>
        <begin position="25"/>
        <end position="54"/>
    </location>
</feature>
<evidence type="ECO:0000313" key="3">
    <source>
        <dbReference type="Proteomes" id="UP000195043"/>
    </source>
</evidence>
<evidence type="ECO:0000256" key="1">
    <source>
        <dbReference type="SAM" id="MobiDB-lite"/>
    </source>
</evidence>
<feature type="compositionally biased region" description="Polar residues" evidence="1">
    <location>
        <begin position="27"/>
        <end position="46"/>
    </location>
</feature>
<dbReference type="STRING" id="1834191.A5886_000355"/>
<organism evidence="2 3">
    <name type="scientific">Candidatus Enterococcus testudinis</name>
    <dbReference type="NCBI Taxonomy" id="1834191"/>
    <lineage>
        <taxon>Bacteria</taxon>
        <taxon>Bacillati</taxon>
        <taxon>Bacillota</taxon>
        <taxon>Bacilli</taxon>
        <taxon>Lactobacillales</taxon>
        <taxon>Enterococcaceae</taxon>
        <taxon>Enterococcus</taxon>
    </lineage>
</organism>